<dbReference type="InterPro" id="IPR006140">
    <property type="entry name" value="D-isomer_DH_NAD-bd"/>
</dbReference>
<dbReference type="CDD" id="cd05300">
    <property type="entry name" value="2-Hacid_dh_1"/>
    <property type="match status" value="1"/>
</dbReference>
<organism evidence="5 6">
    <name type="scientific">Rothia santali</name>
    <dbReference type="NCBI Taxonomy" id="2949643"/>
    <lineage>
        <taxon>Bacteria</taxon>
        <taxon>Bacillati</taxon>
        <taxon>Actinomycetota</taxon>
        <taxon>Actinomycetes</taxon>
        <taxon>Micrococcales</taxon>
        <taxon>Micrococcaceae</taxon>
        <taxon>Rothia</taxon>
    </lineage>
</organism>
<dbReference type="EMBL" id="JANAFB010000005">
    <property type="protein sequence ID" value="MCP3425093.1"/>
    <property type="molecule type" value="Genomic_DNA"/>
</dbReference>
<reference evidence="5" key="1">
    <citation type="submission" date="2022-06" db="EMBL/GenBank/DDBJ databases">
        <title>Rothia sp. isolated from sandalwood seedling.</title>
        <authorList>
            <person name="Tuikhar N."/>
            <person name="Kirdat K."/>
            <person name="Thorat V."/>
            <person name="Swetha P."/>
            <person name="Padma S."/>
            <person name="Sundararaj R."/>
            <person name="Yadav A."/>
        </authorList>
    </citation>
    <scope>NUCLEOTIDE SEQUENCE</scope>
    <source>
        <strain evidence="5">AR01</strain>
    </source>
</reference>
<keyword evidence="2" id="KW-0520">NAD</keyword>
<sequence>MGVSRGEAGTMTDDATTRGEPGGGDGRVRVAVGSWVDEELCRLIEESEPRAEVLRRQDLYRPMRFPADHGGDPAFERSERQQREFEELVDSADVLYGIPDTDPAQLRRTVRANPRLRWVQTMAAGGGAQLKAAGLDREELDRVVVTTSAGIHGEPLAEFALFGVLAGAKGLPRLERDRAERNWPQRRWLMSQLSEMTVLILGMGGIGRAAAAKFSALGARVWGASRSGRPAEHVEAMVPLEDLARVAGEVDALVVTLPGTESTEGLVGAELLGALRPGAVLVNVGRGTVVDEPALVRALEAGSVGFAALDVTAREPLPQDSPLWNHPQVLISPHNAALSEHEPRRITELFIENLRAFIDGGRLRNVVDTVEFY</sequence>
<feature type="domain" description="D-isomer specific 2-hydroxyacid dehydrogenase NAD-binding" evidence="4">
    <location>
        <begin position="164"/>
        <end position="336"/>
    </location>
</feature>
<dbReference type="PROSITE" id="PS00671">
    <property type="entry name" value="D_2_HYDROXYACID_DH_3"/>
    <property type="match status" value="1"/>
</dbReference>
<dbReference type="Proteomes" id="UP001139502">
    <property type="component" value="Unassembled WGS sequence"/>
</dbReference>
<dbReference type="GO" id="GO:0016616">
    <property type="term" value="F:oxidoreductase activity, acting on the CH-OH group of donors, NAD or NADP as acceptor"/>
    <property type="evidence" value="ECO:0007669"/>
    <property type="project" value="UniProtKB-ARBA"/>
</dbReference>
<accession>A0A9X2KHE2</accession>
<evidence type="ECO:0000256" key="2">
    <source>
        <dbReference type="ARBA" id="ARBA00023027"/>
    </source>
</evidence>
<evidence type="ECO:0000256" key="3">
    <source>
        <dbReference type="SAM" id="MobiDB-lite"/>
    </source>
</evidence>
<dbReference type="SUPFAM" id="SSF51735">
    <property type="entry name" value="NAD(P)-binding Rossmann-fold domains"/>
    <property type="match status" value="1"/>
</dbReference>
<comment type="caution">
    <text evidence="5">The sequence shown here is derived from an EMBL/GenBank/DDBJ whole genome shotgun (WGS) entry which is preliminary data.</text>
</comment>
<dbReference type="Pfam" id="PF02826">
    <property type="entry name" value="2-Hacid_dh_C"/>
    <property type="match status" value="1"/>
</dbReference>
<feature type="region of interest" description="Disordered" evidence="3">
    <location>
        <begin position="1"/>
        <end position="27"/>
    </location>
</feature>
<dbReference type="Gene3D" id="3.40.50.720">
    <property type="entry name" value="NAD(P)-binding Rossmann-like Domain"/>
    <property type="match status" value="2"/>
</dbReference>
<dbReference type="InterPro" id="IPR036291">
    <property type="entry name" value="NAD(P)-bd_dom_sf"/>
</dbReference>
<evidence type="ECO:0000313" key="5">
    <source>
        <dbReference type="EMBL" id="MCP3425093.1"/>
    </source>
</evidence>
<dbReference type="PANTHER" id="PTHR43333:SF1">
    <property type="entry name" value="D-ISOMER SPECIFIC 2-HYDROXYACID DEHYDROGENASE NAD-BINDING DOMAIN-CONTAINING PROTEIN"/>
    <property type="match status" value="1"/>
</dbReference>
<evidence type="ECO:0000313" key="6">
    <source>
        <dbReference type="Proteomes" id="UP001139502"/>
    </source>
</evidence>
<gene>
    <name evidence="5" type="ORF">NBM05_03380</name>
</gene>
<protein>
    <submittedName>
        <fullName evidence="5">D-2-hydroxyacid dehydrogenase</fullName>
    </submittedName>
</protein>
<name>A0A9X2KHE2_9MICC</name>
<keyword evidence="6" id="KW-1185">Reference proteome</keyword>
<proteinExistence type="predicted"/>
<evidence type="ECO:0000256" key="1">
    <source>
        <dbReference type="ARBA" id="ARBA00023002"/>
    </source>
</evidence>
<dbReference type="GO" id="GO:0051287">
    <property type="term" value="F:NAD binding"/>
    <property type="evidence" value="ECO:0007669"/>
    <property type="project" value="InterPro"/>
</dbReference>
<evidence type="ECO:0000259" key="4">
    <source>
        <dbReference type="Pfam" id="PF02826"/>
    </source>
</evidence>
<dbReference type="AlphaFoldDB" id="A0A9X2KHE2"/>
<dbReference type="InterPro" id="IPR029753">
    <property type="entry name" value="D-isomer_DH_CS"/>
</dbReference>
<keyword evidence="1" id="KW-0560">Oxidoreductase</keyword>
<dbReference type="PANTHER" id="PTHR43333">
    <property type="entry name" value="2-HACID_DH_C DOMAIN-CONTAINING PROTEIN"/>
    <property type="match status" value="1"/>
</dbReference>